<reference evidence="1 2" key="1">
    <citation type="journal article" date="2017" name="Int. J. Syst. Evol. Microbiol.">
        <title>Mucilaginibacterpsychrotolerans sp. nov., isolated from peatlands.</title>
        <authorList>
            <person name="Deng Y."/>
            <person name="Shen L."/>
            <person name="Xu B."/>
            <person name="Liu Y."/>
            <person name="Gu Z."/>
            <person name="Liu H."/>
            <person name="Zhou Y."/>
        </authorList>
    </citation>
    <scope>NUCLEOTIDE SEQUENCE [LARGE SCALE GENOMIC DNA]</scope>
    <source>
        <strain evidence="1 2">NH7-4</strain>
    </source>
</reference>
<dbReference type="GO" id="GO:0003677">
    <property type="term" value="F:DNA binding"/>
    <property type="evidence" value="ECO:0007669"/>
    <property type="project" value="UniProtKB-KW"/>
</dbReference>
<accession>A0A4Y8SDF8</accession>
<dbReference type="PANTHER" id="PTHR34585:SF22">
    <property type="entry name" value="HELIX-TURN-HELIX DOMAIN-CONTAINING PROTEIN"/>
    <property type="match status" value="1"/>
</dbReference>
<protein>
    <submittedName>
        <fullName evidence="1">DNA-binding protein</fullName>
    </submittedName>
</protein>
<dbReference type="RefSeq" id="WP_133231572.1">
    <property type="nucleotide sequence ID" value="NZ_SOZE01000012.1"/>
</dbReference>
<name>A0A4Y8SDF8_9SPHI</name>
<gene>
    <name evidence="1" type="ORF">E2R66_13355</name>
</gene>
<dbReference type="AlphaFoldDB" id="A0A4Y8SDF8"/>
<dbReference type="SUPFAM" id="SSF46955">
    <property type="entry name" value="Putative DNA-binding domain"/>
    <property type="match status" value="1"/>
</dbReference>
<evidence type="ECO:0000313" key="1">
    <source>
        <dbReference type="EMBL" id="TFF37069.1"/>
    </source>
</evidence>
<dbReference type="Proteomes" id="UP000297540">
    <property type="component" value="Unassembled WGS sequence"/>
</dbReference>
<comment type="caution">
    <text evidence="1">The sequence shown here is derived from an EMBL/GenBank/DDBJ whole genome shotgun (WGS) entry which is preliminary data.</text>
</comment>
<organism evidence="1 2">
    <name type="scientific">Mucilaginibacter psychrotolerans</name>
    <dbReference type="NCBI Taxonomy" id="1524096"/>
    <lineage>
        <taxon>Bacteria</taxon>
        <taxon>Pseudomonadati</taxon>
        <taxon>Bacteroidota</taxon>
        <taxon>Sphingobacteriia</taxon>
        <taxon>Sphingobacteriales</taxon>
        <taxon>Sphingobacteriaceae</taxon>
        <taxon>Mucilaginibacter</taxon>
    </lineage>
</organism>
<keyword evidence="1" id="KW-0238">DNA-binding</keyword>
<dbReference type="OrthoDB" id="1524679at2"/>
<sequence>MKYYCHSAGSLKVAFLNAFLMPNDNRNQLVTIADLEEFQSQIIASVKELIKQTSGPKKWLKSSEVRKLIGMSSGKLHAIREAGLIAFTRIGGNIYYDPDDVYKLFEENKVLNND</sequence>
<evidence type="ECO:0000313" key="2">
    <source>
        <dbReference type="Proteomes" id="UP000297540"/>
    </source>
</evidence>
<dbReference type="InterPro" id="IPR009061">
    <property type="entry name" value="DNA-bd_dom_put_sf"/>
</dbReference>
<keyword evidence="2" id="KW-1185">Reference proteome</keyword>
<dbReference type="EMBL" id="SOZE01000012">
    <property type="protein sequence ID" value="TFF37069.1"/>
    <property type="molecule type" value="Genomic_DNA"/>
</dbReference>
<proteinExistence type="predicted"/>
<dbReference type="PANTHER" id="PTHR34585">
    <property type="match status" value="1"/>
</dbReference>